<dbReference type="SUPFAM" id="SSF48208">
    <property type="entry name" value="Six-hairpin glycosidases"/>
    <property type="match status" value="1"/>
</dbReference>
<dbReference type="InterPro" id="IPR011613">
    <property type="entry name" value="GH15-like"/>
</dbReference>
<protein>
    <submittedName>
        <fullName evidence="3">GH15 family glucan-1,4-alpha-glucosidase</fullName>
    </submittedName>
</protein>
<feature type="domain" description="Trehalase-like N-terminal" evidence="2">
    <location>
        <begin position="21"/>
        <end position="133"/>
    </location>
</feature>
<dbReference type="InterPro" id="IPR045582">
    <property type="entry name" value="Trehalase-like_N"/>
</dbReference>
<evidence type="ECO:0000313" key="4">
    <source>
        <dbReference type="Proteomes" id="UP000256727"/>
    </source>
</evidence>
<keyword evidence="4" id="KW-1185">Reference proteome</keyword>
<dbReference type="Proteomes" id="UP000256727">
    <property type="component" value="Unassembled WGS sequence"/>
</dbReference>
<accession>A0A3D9LFA1</accession>
<dbReference type="InterPro" id="IPR008928">
    <property type="entry name" value="6-hairpin_glycosidase_sf"/>
</dbReference>
<dbReference type="PANTHER" id="PTHR31616:SF0">
    <property type="entry name" value="GLUCAN 1,4-ALPHA-GLUCOSIDASE"/>
    <property type="match status" value="1"/>
</dbReference>
<evidence type="ECO:0000259" key="2">
    <source>
        <dbReference type="Pfam" id="PF19291"/>
    </source>
</evidence>
<gene>
    <name evidence="3" type="ORF">C8E99_1633</name>
</gene>
<reference evidence="3 4" key="1">
    <citation type="submission" date="2018-07" db="EMBL/GenBank/DDBJ databases">
        <title>Sequencing the genomes of 1000 actinobacteria strains.</title>
        <authorList>
            <person name="Klenk H.-P."/>
        </authorList>
    </citation>
    <scope>NUCLEOTIDE SEQUENCE [LARGE SCALE GENOMIC DNA]</scope>
    <source>
        <strain evidence="3 4">DSM 14442</strain>
    </source>
</reference>
<feature type="domain" description="GH15-like" evidence="1">
    <location>
        <begin position="246"/>
        <end position="544"/>
    </location>
</feature>
<dbReference type="Gene3D" id="1.50.10.10">
    <property type="match status" value="1"/>
</dbReference>
<dbReference type="PANTHER" id="PTHR31616">
    <property type="entry name" value="TREHALASE"/>
    <property type="match status" value="1"/>
</dbReference>
<dbReference type="GO" id="GO:0004553">
    <property type="term" value="F:hydrolase activity, hydrolyzing O-glycosyl compounds"/>
    <property type="evidence" value="ECO:0007669"/>
    <property type="project" value="TreeGrafter"/>
</dbReference>
<dbReference type="EMBL" id="QREH01000001">
    <property type="protein sequence ID" value="REE03813.1"/>
    <property type="molecule type" value="Genomic_DNA"/>
</dbReference>
<name>A0A3D9LFA1_9MICC</name>
<evidence type="ECO:0000313" key="3">
    <source>
        <dbReference type="EMBL" id="REE03813.1"/>
    </source>
</evidence>
<dbReference type="Pfam" id="PF00723">
    <property type="entry name" value="Glyco_hydro_15"/>
    <property type="match status" value="1"/>
</dbReference>
<dbReference type="Pfam" id="PF19291">
    <property type="entry name" value="TREH_N"/>
    <property type="match status" value="1"/>
</dbReference>
<dbReference type="InterPro" id="IPR012341">
    <property type="entry name" value="6hp_glycosidase-like_sf"/>
</dbReference>
<dbReference type="GO" id="GO:0005975">
    <property type="term" value="P:carbohydrate metabolic process"/>
    <property type="evidence" value="ECO:0007669"/>
    <property type="project" value="InterPro"/>
</dbReference>
<dbReference type="OrthoDB" id="3902805at2"/>
<dbReference type="RefSeq" id="WP_115931861.1">
    <property type="nucleotide sequence ID" value="NZ_QREH01000001.1"/>
</dbReference>
<dbReference type="AlphaFoldDB" id="A0A3D9LFA1"/>
<evidence type="ECO:0000259" key="1">
    <source>
        <dbReference type="Pfam" id="PF00723"/>
    </source>
</evidence>
<comment type="caution">
    <text evidence="3">The sequence shown here is derived from an EMBL/GenBank/DDBJ whole genome shotgun (WGS) entry which is preliminary data.</text>
</comment>
<organism evidence="3 4">
    <name type="scientific">Citricoccus muralis</name>
    <dbReference type="NCBI Taxonomy" id="169134"/>
    <lineage>
        <taxon>Bacteria</taxon>
        <taxon>Bacillati</taxon>
        <taxon>Actinomycetota</taxon>
        <taxon>Actinomycetes</taxon>
        <taxon>Micrococcales</taxon>
        <taxon>Micrococcaceae</taxon>
        <taxon>Citricoccus</taxon>
    </lineage>
</organism>
<proteinExistence type="predicted"/>
<sequence>MSGSLKLEDRRDGYVDLRSYAAIGNGRTVALVAHDGSVDWFPVPDLDSAPVFARLLDADHGGCIELHPDREALAAAGVDVTTELRAHRQYVPGTNVLSTTYRTPVGTVRVTDSVNMGSTGALPWTELARCVEGLDGQVPMRWRVVPGTMLNTASPWVQQTDHGLVIRVGEVSLAVRGEDIGAHDAGPQAISGRFTSGEGTEHLLAVVGTAAEPLRLPQTHAIRRNVDLSVDLWRRWTDLLEYDGPYGDEVRRSALVLKLLGHSPSGSIAAAATTSLPENREGTKNYDYRFAWIRDATYTLHALLRLDEQEDVHAAVSWLLRLAREQQPRLHVLNRLNGHVPEADTTELEVPGWRGIGPVVAGNDAADQLQLGVYGDIFDMATLYVDGGNVLDAETARMLSGLADAVCDLWIRPDAGMWELPEHRHYTSSKMGCWVALDRAITLAERGHLPGTEDRWRDERDRIRAWIEEHGWSEERGAYVWYRGSEELDASVLLHTISGFDTGPRMSATIDALREELGRGPLLFRYSGMDAEEGTFTACGFWCAAALALVGRRTEAREQMDAMLALANDVGLYTEMIDPADDSFLGNMPQALSHLALLVAALTLNGQ</sequence>